<gene>
    <name evidence="2" type="ORF">S01H1_21305</name>
</gene>
<evidence type="ECO:0000259" key="1">
    <source>
        <dbReference type="Pfam" id="PF01568"/>
    </source>
</evidence>
<feature type="non-terminal residue" evidence="2">
    <location>
        <position position="1"/>
    </location>
</feature>
<dbReference type="Gene3D" id="3.40.50.740">
    <property type="match status" value="1"/>
</dbReference>
<dbReference type="AlphaFoldDB" id="X0UZD2"/>
<dbReference type="SUPFAM" id="SSF53706">
    <property type="entry name" value="Formate dehydrogenase/DMSO reductase, domains 1-3"/>
    <property type="match status" value="1"/>
</dbReference>
<dbReference type="GO" id="GO:0043546">
    <property type="term" value="F:molybdopterin cofactor binding"/>
    <property type="evidence" value="ECO:0007669"/>
    <property type="project" value="InterPro"/>
</dbReference>
<reference evidence="2" key="1">
    <citation type="journal article" date="2014" name="Front. Microbiol.">
        <title>High frequency of phylogenetically diverse reductive dehalogenase-homologous genes in deep subseafloor sedimentary metagenomes.</title>
        <authorList>
            <person name="Kawai M."/>
            <person name="Futagami T."/>
            <person name="Toyoda A."/>
            <person name="Takaki Y."/>
            <person name="Nishi S."/>
            <person name="Hori S."/>
            <person name="Arai W."/>
            <person name="Tsubouchi T."/>
            <person name="Morono Y."/>
            <person name="Uchiyama I."/>
            <person name="Ito T."/>
            <person name="Fujiyama A."/>
            <person name="Inagaki F."/>
            <person name="Takami H."/>
        </authorList>
    </citation>
    <scope>NUCLEOTIDE SEQUENCE</scope>
    <source>
        <strain evidence="2">Expedition CK06-06</strain>
    </source>
</reference>
<dbReference type="InterPro" id="IPR050612">
    <property type="entry name" value="Prok_Mopterin_Oxidored"/>
</dbReference>
<dbReference type="InterPro" id="IPR037949">
    <property type="entry name" value="MopB_CT_Acetylene-hydratase"/>
</dbReference>
<dbReference type="Pfam" id="PF01568">
    <property type="entry name" value="Molydop_binding"/>
    <property type="match status" value="1"/>
</dbReference>
<feature type="domain" description="Molybdopterin dinucleotide-binding" evidence="1">
    <location>
        <begin position="112"/>
        <end position="220"/>
    </location>
</feature>
<comment type="caution">
    <text evidence="2">The sequence shown here is derived from an EMBL/GenBank/DDBJ whole genome shotgun (WGS) entry which is preliminary data.</text>
</comment>
<accession>X0UZD2</accession>
<dbReference type="EMBL" id="BARS01011792">
    <property type="protein sequence ID" value="GAF93780.1"/>
    <property type="molecule type" value="Genomic_DNA"/>
</dbReference>
<dbReference type="InterPro" id="IPR009010">
    <property type="entry name" value="Asp_de-COase-like_dom_sf"/>
</dbReference>
<dbReference type="SUPFAM" id="SSF50692">
    <property type="entry name" value="ADC-like"/>
    <property type="match status" value="1"/>
</dbReference>
<dbReference type="CDD" id="cd02781">
    <property type="entry name" value="MopB_CT_Acetylene-hydratase"/>
    <property type="match status" value="1"/>
</dbReference>
<organism evidence="2">
    <name type="scientific">marine sediment metagenome</name>
    <dbReference type="NCBI Taxonomy" id="412755"/>
    <lineage>
        <taxon>unclassified sequences</taxon>
        <taxon>metagenomes</taxon>
        <taxon>ecological metagenomes</taxon>
    </lineage>
</organism>
<sequence>EYDRRDDYDFWRGLGLQLGQEADWPWESLEAVYDYRLNPIGLTFQEFMNQGGFLSAPKEYKRYQKVGFATSTGKIELYSKTLEKLGYDPLPEYKEPAETPYSRPDLAEEYPLILITGARVQPYYHSEHRQFQSLREMHPDPVMEINPKTAEELGIKKGNWVWIESPRGRIRQKCKFFDGIDPRVVHAEHGWWFPEEDGAEPSLHGVWKSNCNVLIDDDPDVCNNISGGWPLRGLLCKVYKAED</sequence>
<name>X0UZD2_9ZZZZ</name>
<dbReference type="Gene3D" id="3.40.228.10">
    <property type="entry name" value="Dimethylsulfoxide Reductase, domain 2"/>
    <property type="match status" value="1"/>
</dbReference>
<dbReference type="PANTHER" id="PTHR43742">
    <property type="entry name" value="TRIMETHYLAMINE-N-OXIDE REDUCTASE"/>
    <property type="match status" value="1"/>
</dbReference>
<evidence type="ECO:0000313" key="2">
    <source>
        <dbReference type="EMBL" id="GAF93780.1"/>
    </source>
</evidence>
<dbReference type="Gene3D" id="2.40.40.20">
    <property type="match status" value="1"/>
</dbReference>
<proteinExistence type="predicted"/>
<dbReference type="GO" id="GO:0018818">
    <property type="term" value="F:acetylene hydratase activity"/>
    <property type="evidence" value="ECO:0007669"/>
    <property type="project" value="InterPro"/>
</dbReference>
<dbReference type="GO" id="GO:0016491">
    <property type="term" value="F:oxidoreductase activity"/>
    <property type="evidence" value="ECO:0007669"/>
    <property type="project" value="InterPro"/>
</dbReference>
<dbReference type="InterPro" id="IPR006657">
    <property type="entry name" value="MoPterin_dinucl-bd_dom"/>
</dbReference>
<protein>
    <recommendedName>
        <fullName evidence="1">Molybdopterin dinucleotide-binding domain-containing protein</fullName>
    </recommendedName>
</protein>